<feature type="region of interest" description="Disordered" evidence="1">
    <location>
        <begin position="131"/>
        <end position="158"/>
    </location>
</feature>
<feature type="region of interest" description="Disordered" evidence="1">
    <location>
        <begin position="1"/>
        <end position="23"/>
    </location>
</feature>
<evidence type="ECO:0000256" key="1">
    <source>
        <dbReference type="SAM" id="MobiDB-lite"/>
    </source>
</evidence>
<organism evidence="2 3">
    <name type="scientific">Allomyces macrogynus (strain ATCC 38327)</name>
    <name type="common">Allomyces javanicus var. macrogynus</name>
    <dbReference type="NCBI Taxonomy" id="578462"/>
    <lineage>
        <taxon>Eukaryota</taxon>
        <taxon>Fungi</taxon>
        <taxon>Fungi incertae sedis</taxon>
        <taxon>Blastocladiomycota</taxon>
        <taxon>Blastocladiomycetes</taxon>
        <taxon>Blastocladiales</taxon>
        <taxon>Blastocladiaceae</taxon>
        <taxon>Allomyces</taxon>
    </lineage>
</organism>
<evidence type="ECO:0000313" key="3">
    <source>
        <dbReference type="Proteomes" id="UP000054350"/>
    </source>
</evidence>
<dbReference type="AlphaFoldDB" id="A0A0L0RYD6"/>
<name>A0A0L0RYD6_ALLM3</name>
<gene>
    <name evidence="2" type="ORF">AMAG_00997</name>
</gene>
<dbReference type="EMBL" id="GG745328">
    <property type="protein sequence ID" value="KNE55061.1"/>
    <property type="molecule type" value="Genomic_DNA"/>
</dbReference>
<proteinExistence type="predicted"/>
<reference evidence="2 3" key="1">
    <citation type="submission" date="2009-11" db="EMBL/GenBank/DDBJ databases">
        <title>Annotation of Allomyces macrogynus ATCC 38327.</title>
        <authorList>
            <consortium name="The Broad Institute Genome Sequencing Platform"/>
            <person name="Russ C."/>
            <person name="Cuomo C."/>
            <person name="Burger G."/>
            <person name="Gray M.W."/>
            <person name="Holland P.W.H."/>
            <person name="King N."/>
            <person name="Lang F.B.F."/>
            <person name="Roger A.J."/>
            <person name="Ruiz-Trillo I."/>
            <person name="Young S.K."/>
            <person name="Zeng Q."/>
            <person name="Gargeya S."/>
            <person name="Fitzgerald M."/>
            <person name="Haas B."/>
            <person name="Abouelleil A."/>
            <person name="Alvarado L."/>
            <person name="Arachchi H.M."/>
            <person name="Berlin A."/>
            <person name="Chapman S.B."/>
            <person name="Gearin G."/>
            <person name="Goldberg J."/>
            <person name="Griggs A."/>
            <person name="Gujja S."/>
            <person name="Hansen M."/>
            <person name="Heiman D."/>
            <person name="Howarth C."/>
            <person name="Larimer J."/>
            <person name="Lui A."/>
            <person name="MacDonald P.J.P."/>
            <person name="McCowen C."/>
            <person name="Montmayeur A."/>
            <person name="Murphy C."/>
            <person name="Neiman D."/>
            <person name="Pearson M."/>
            <person name="Priest M."/>
            <person name="Roberts A."/>
            <person name="Saif S."/>
            <person name="Shea T."/>
            <person name="Sisk P."/>
            <person name="Stolte C."/>
            <person name="Sykes S."/>
            <person name="Wortman J."/>
            <person name="Nusbaum C."/>
            <person name="Birren B."/>
        </authorList>
    </citation>
    <scope>NUCLEOTIDE SEQUENCE [LARGE SCALE GENOMIC DNA]</scope>
    <source>
        <strain evidence="2 3">ATCC 38327</strain>
    </source>
</reference>
<feature type="compositionally biased region" description="Acidic residues" evidence="1">
    <location>
        <begin position="131"/>
        <end position="149"/>
    </location>
</feature>
<protein>
    <submittedName>
        <fullName evidence="2">Uncharacterized protein</fullName>
    </submittedName>
</protein>
<keyword evidence="3" id="KW-1185">Reference proteome</keyword>
<sequence length="180" mass="20381">MSGPLPNGKVPAVPKSNEEQQEEQVLALGPDPVRVVFQVRKGTRGFLRAQYQTMYVHLFPFMEHVVVSRSPQPVEADVIPLAHCRLRILPGNCPKLSIAHRQMWWLRTRHDDVSQQWAAWLTDLCTPREFFDEDEDDPDGEGFEDDEDWGGSASIGASMQLGPSWARVVDDGQVEQTNAW</sequence>
<dbReference type="Proteomes" id="UP000054350">
    <property type="component" value="Unassembled WGS sequence"/>
</dbReference>
<dbReference type="VEuPathDB" id="FungiDB:AMAG_00997"/>
<reference evidence="3" key="2">
    <citation type="submission" date="2009-11" db="EMBL/GenBank/DDBJ databases">
        <title>The Genome Sequence of Allomyces macrogynus strain ATCC 38327.</title>
        <authorList>
            <consortium name="The Broad Institute Genome Sequencing Platform"/>
            <person name="Russ C."/>
            <person name="Cuomo C."/>
            <person name="Shea T."/>
            <person name="Young S.K."/>
            <person name="Zeng Q."/>
            <person name="Koehrsen M."/>
            <person name="Haas B."/>
            <person name="Borodovsky M."/>
            <person name="Guigo R."/>
            <person name="Alvarado L."/>
            <person name="Berlin A."/>
            <person name="Borenstein D."/>
            <person name="Chen Z."/>
            <person name="Engels R."/>
            <person name="Freedman E."/>
            <person name="Gellesch M."/>
            <person name="Goldberg J."/>
            <person name="Griggs A."/>
            <person name="Gujja S."/>
            <person name="Heiman D."/>
            <person name="Hepburn T."/>
            <person name="Howarth C."/>
            <person name="Jen D."/>
            <person name="Larson L."/>
            <person name="Lewis B."/>
            <person name="Mehta T."/>
            <person name="Park D."/>
            <person name="Pearson M."/>
            <person name="Roberts A."/>
            <person name="Saif S."/>
            <person name="Shenoy N."/>
            <person name="Sisk P."/>
            <person name="Stolte C."/>
            <person name="Sykes S."/>
            <person name="Walk T."/>
            <person name="White J."/>
            <person name="Yandava C."/>
            <person name="Burger G."/>
            <person name="Gray M.W."/>
            <person name="Holland P.W.H."/>
            <person name="King N."/>
            <person name="Lang F.B.F."/>
            <person name="Roger A.J."/>
            <person name="Ruiz-Trillo I."/>
            <person name="Lander E."/>
            <person name="Nusbaum C."/>
        </authorList>
    </citation>
    <scope>NUCLEOTIDE SEQUENCE [LARGE SCALE GENOMIC DNA]</scope>
    <source>
        <strain evidence="3">ATCC 38327</strain>
    </source>
</reference>
<evidence type="ECO:0000313" key="2">
    <source>
        <dbReference type="EMBL" id="KNE55061.1"/>
    </source>
</evidence>
<accession>A0A0L0RYD6</accession>